<accession>A0A1S8YPE7</accession>
<dbReference type="STRING" id="1926881.BTJ39_08950"/>
<dbReference type="Gene3D" id="3.60.110.10">
    <property type="entry name" value="Carbon-nitrogen hydrolase"/>
    <property type="match status" value="1"/>
</dbReference>
<evidence type="ECO:0000259" key="2">
    <source>
        <dbReference type="PROSITE" id="PS50263"/>
    </source>
</evidence>
<evidence type="ECO:0000256" key="1">
    <source>
        <dbReference type="ARBA" id="ARBA00022801"/>
    </source>
</evidence>
<evidence type="ECO:0000313" key="4">
    <source>
        <dbReference type="Proteomes" id="UP000190667"/>
    </source>
</evidence>
<feature type="domain" description="CN hydrolase" evidence="2">
    <location>
        <begin position="4"/>
        <end position="236"/>
    </location>
</feature>
<reference evidence="3 4" key="1">
    <citation type="submission" date="2016-12" db="EMBL/GenBank/DDBJ databases">
        <title>Izhakiella australiana sp. nov. of genus Izhakiella isolated from Australian desert.</title>
        <authorList>
            <person name="Ji M."/>
        </authorList>
    </citation>
    <scope>NUCLEOTIDE SEQUENCE [LARGE SCALE GENOMIC DNA]</scope>
    <source>
        <strain evidence="3 4">D4N98</strain>
    </source>
</reference>
<dbReference type="GO" id="GO:0033388">
    <property type="term" value="P:putrescine biosynthetic process from arginine"/>
    <property type="evidence" value="ECO:0007669"/>
    <property type="project" value="TreeGrafter"/>
</dbReference>
<dbReference type="SUPFAM" id="SSF56317">
    <property type="entry name" value="Carbon-nitrogen hydrolase"/>
    <property type="match status" value="1"/>
</dbReference>
<keyword evidence="4" id="KW-1185">Reference proteome</keyword>
<gene>
    <name evidence="3" type="ORF">BTJ39_08950</name>
</gene>
<dbReference type="OrthoDB" id="9760188at2"/>
<dbReference type="Pfam" id="PF00795">
    <property type="entry name" value="CN_hydrolase"/>
    <property type="match status" value="1"/>
</dbReference>
<name>A0A1S8YPE7_9GAMM</name>
<proteinExistence type="predicted"/>
<dbReference type="RefSeq" id="WP_078002336.1">
    <property type="nucleotide sequence ID" value="NZ_MRUL01000004.1"/>
</dbReference>
<dbReference type="InterPro" id="IPR050345">
    <property type="entry name" value="Aliph_Amidase/BUP"/>
</dbReference>
<dbReference type="Proteomes" id="UP000190667">
    <property type="component" value="Unassembled WGS sequence"/>
</dbReference>
<comment type="caution">
    <text evidence="3">The sequence shown here is derived from an EMBL/GenBank/DDBJ whole genome shotgun (WGS) entry which is preliminary data.</text>
</comment>
<dbReference type="GO" id="GO:0050126">
    <property type="term" value="F:N-carbamoylputrescine amidase activity"/>
    <property type="evidence" value="ECO:0007669"/>
    <property type="project" value="TreeGrafter"/>
</dbReference>
<keyword evidence="1 3" id="KW-0378">Hydrolase</keyword>
<dbReference type="AlphaFoldDB" id="A0A1S8YPE7"/>
<sequence>MSFWRIAAAQSGSKPGELEWNIAHHLAFIRQAADREVDLLLFPELSLTGYELEHASHQALELDDPRLKVFSQAAHNHQMSIIIGLPLLHEGKPRLSALAFLPEGTRIAYAKRKLHGDETRFFTPGDGLPLFGYDHRYVTLAVCADITVDAYARDAAQRGANLYAASVLVSETGYATDAGYLQRWARDFNMAVLMANHAYPTGGLDSAGKSALWDQRGNQIVVGTEGEQLVIAERNEGHWHGDTVPFIQPESI</sequence>
<dbReference type="PANTHER" id="PTHR43674">
    <property type="entry name" value="NITRILASE C965.09-RELATED"/>
    <property type="match status" value="1"/>
</dbReference>
<organism evidence="3 4">
    <name type="scientific">Izhakiella australiensis</name>
    <dbReference type="NCBI Taxonomy" id="1926881"/>
    <lineage>
        <taxon>Bacteria</taxon>
        <taxon>Pseudomonadati</taxon>
        <taxon>Pseudomonadota</taxon>
        <taxon>Gammaproteobacteria</taxon>
        <taxon>Enterobacterales</taxon>
        <taxon>Erwiniaceae</taxon>
        <taxon>Izhakiella</taxon>
    </lineage>
</organism>
<dbReference type="EMBL" id="MRUL01000004">
    <property type="protein sequence ID" value="OON40523.1"/>
    <property type="molecule type" value="Genomic_DNA"/>
</dbReference>
<dbReference type="PANTHER" id="PTHR43674:SF2">
    <property type="entry name" value="BETA-UREIDOPROPIONASE"/>
    <property type="match status" value="1"/>
</dbReference>
<dbReference type="PROSITE" id="PS50263">
    <property type="entry name" value="CN_HYDROLASE"/>
    <property type="match status" value="1"/>
</dbReference>
<dbReference type="InterPro" id="IPR036526">
    <property type="entry name" value="C-N_Hydrolase_sf"/>
</dbReference>
<evidence type="ECO:0000313" key="3">
    <source>
        <dbReference type="EMBL" id="OON40523.1"/>
    </source>
</evidence>
<dbReference type="CDD" id="cd07197">
    <property type="entry name" value="nitrilase"/>
    <property type="match status" value="1"/>
</dbReference>
<dbReference type="InterPro" id="IPR003010">
    <property type="entry name" value="C-N_Hydrolase"/>
</dbReference>
<protein>
    <submittedName>
        <fullName evidence="3">Carbon-nitrogen hydrolase family protein</fullName>
    </submittedName>
</protein>